<feature type="domain" description="TPM" evidence="2">
    <location>
        <begin position="30"/>
        <end position="153"/>
    </location>
</feature>
<organism evidence="3 4">
    <name type="scientific">Candidatus Gottesmanbacteria bacterium RIFCSPHIGHO2_02_FULL_39_14</name>
    <dbReference type="NCBI Taxonomy" id="1798383"/>
    <lineage>
        <taxon>Bacteria</taxon>
        <taxon>Candidatus Gottesmaniibacteriota</taxon>
    </lineage>
</organism>
<evidence type="ECO:0000256" key="1">
    <source>
        <dbReference type="SAM" id="Phobius"/>
    </source>
</evidence>
<keyword evidence="1" id="KW-0472">Membrane</keyword>
<protein>
    <recommendedName>
        <fullName evidence="2">TPM domain-containing protein</fullName>
    </recommendedName>
</protein>
<dbReference type="EMBL" id="MFJM01000019">
    <property type="protein sequence ID" value="OGG18178.1"/>
    <property type="molecule type" value="Genomic_DNA"/>
</dbReference>
<dbReference type="Gene3D" id="3.10.310.50">
    <property type="match status" value="1"/>
</dbReference>
<keyword evidence="1" id="KW-0812">Transmembrane</keyword>
<feature type="transmembrane region" description="Helical" evidence="1">
    <location>
        <begin position="198"/>
        <end position="216"/>
    </location>
</feature>
<feature type="transmembrane region" description="Helical" evidence="1">
    <location>
        <begin position="174"/>
        <end position="191"/>
    </location>
</feature>
<dbReference type="Pfam" id="PF04536">
    <property type="entry name" value="TPM_phosphatase"/>
    <property type="match status" value="1"/>
</dbReference>
<reference evidence="3 4" key="1">
    <citation type="journal article" date="2016" name="Nat. Commun.">
        <title>Thousands of microbial genomes shed light on interconnected biogeochemical processes in an aquifer system.</title>
        <authorList>
            <person name="Anantharaman K."/>
            <person name="Brown C.T."/>
            <person name="Hug L.A."/>
            <person name="Sharon I."/>
            <person name="Castelle C.J."/>
            <person name="Probst A.J."/>
            <person name="Thomas B.C."/>
            <person name="Singh A."/>
            <person name="Wilkins M.J."/>
            <person name="Karaoz U."/>
            <person name="Brodie E.L."/>
            <person name="Williams K.H."/>
            <person name="Hubbard S.S."/>
            <person name="Banfield J.F."/>
        </authorList>
    </citation>
    <scope>NUCLEOTIDE SEQUENCE [LARGE SCALE GENOMIC DNA]</scope>
</reference>
<dbReference type="InterPro" id="IPR007621">
    <property type="entry name" value="TPM_dom"/>
</dbReference>
<comment type="caution">
    <text evidence="3">The sequence shown here is derived from an EMBL/GenBank/DDBJ whole genome shotgun (WGS) entry which is preliminary data.</text>
</comment>
<sequence>MRKIIGFFIFFFSIIFPVFAVDYPNPSGFVNDYANLYSTEFKNNLENKLSEFEKTTTAEIAVVTIKSLEGESVEEYAVRLFEKWRIGKEKEDNGLLLLIAKDDREVRIEVGYGLEPLITDSRAGDIIRRDIIPEFKSSNYEAGTEKAINSLTAYIKGDSKTGETGRTEADWDKIGGWVVMLIILMMYLGSFLGRTKEIWPGGVIGAAAGLIGGLWINLLTAIFGVIVLGLFGLLLDYFLTAVYKYRKEHHQPTGWWQSGGGFWRGSGGGGGSFGGFGGGSSGGGGASGRW</sequence>
<dbReference type="Proteomes" id="UP000176253">
    <property type="component" value="Unassembled WGS sequence"/>
</dbReference>
<dbReference type="AlphaFoldDB" id="A0A1F6A0F5"/>
<evidence type="ECO:0000259" key="2">
    <source>
        <dbReference type="Pfam" id="PF04536"/>
    </source>
</evidence>
<dbReference type="PANTHER" id="PTHR30373:SF2">
    <property type="entry name" value="UPF0603 PROTEIN YGCG"/>
    <property type="match status" value="1"/>
</dbReference>
<evidence type="ECO:0000313" key="3">
    <source>
        <dbReference type="EMBL" id="OGG18178.1"/>
    </source>
</evidence>
<name>A0A1F6A0F5_9BACT</name>
<evidence type="ECO:0000313" key="4">
    <source>
        <dbReference type="Proteomes" id="UP000176253"/>
    </source>
</evidence>
<dbReference type="STRING" id="1798383.A3D78_05360"/>
<keyword evidence="1" id="KW-1133">Transmembrane helix</keyword>
<gene>
    <name evidence="3" type="ORF">A3D78_05360</name>
</gene>
<dbReference type="PANTHER" id="PTHR30373">
    <property type="entry name" value="UPF0603 PROTEIN YGCG"/>
    <property type="match status" value="1"/>
</dbReference>
<proteinExistence type="predicted"/>
<accession>A0A1F6A0F5</accession>
<feature type="transmembrane region" description="Helical" evidence="1">
    <location>
        <begin position="222"/>
        <end position="243"/>
    </location>
</feature>